<comment type="caution">
    <text evidence="5">The sequence shown here is derived from an EMBL/GenBank/DDBJ whole genome shotgun (WGS) entry which is preliminary data.</text>
</comment>
<dbReference type="Gene3D" id="1.25.40.10">
    <property type="entry name" value="Tetratricopeptide repeat domain"/>
    <property type="match status" value="2"/>
</dbReference>
<evidence type="ECO:0000256" key="2">
    <source>
        <dbReference type="ARBA" id="ARBA00022840"/>
    </source>
</evidence>
<feature type="domain" description="HTH luxR-type" evidence="4">
    <location>
        <begin position="847"/>
        <end position="912"/>
    </location>
</feature>
<dbReference type="InterPro" id="IPR016032">
    <property type="entry name" value="Sig_transdc_resp-reg_C-effctor"/>
</dbReference>
<dbReference type="GO" id="GO:0005524">
    <property type="term" value="F:ATP binding"/>
    <property type="evidence" value="ECO:0007669"/>
    <property type="project" value="UniProtKB-KW"/>
</dbReference>
<evidence type="ECO:0000259" key="4">
    <source>
        <dbReference type="PROSITE" id="PS50043"/>
    </source>
</evidence>
<sequence>MGESMLELLAQAGDGQGQSILIEGAAGMGHSTLLRAAVNAAPEYGLRVLTARARAPEQHVEYGVARQLLDQAGVERDPESEFACPFPGGARQPERTDLHPLVRVLADEAPVLLAIDNLQWMDQPSLQCLGYLMARLPSVPMAIVATLARGEAPNDPVTVEVISSFHHRVTLQPLTSDEAAALAADALGTPPKERTVQAALTATGGSPYLLDALFRHLRLDHQGPGGITPEVIAAQGPVEVADALLNRYERAWPGVAAAAEGTALLDEAATVPTIAQLLEADQLQTADAVEYLVRVGLLTYQNRTVRFVQPLVRESVLARMLPSRRNTLHIRAAHILYERGAPYEQIAGQILKSQTDSAQHWTCTVLSEAAREAVDRGAFQPARDYLTRGLRECEGPCQGKLLRVLGQVELATDPATAARFLRKALSLSRDINERTDIRLSLADALHLLDRRQEARKVLEEGMAEGRETDPAVVPRLRGEQLLMGGPGYHTTKVDWLGNVVPFQRASGTTLDRKILLDLTSMRTTCRGEAREEAVQQAKRSLRSPCTGLNERLASRTVPVQVLAAADELDAALAECDALAKQSAETGSRILGALTYSVRADVHYRSGDVPRTLADAERALELTPLASSEYWLCTGQAMAARICGLLETGEYEEAHRLLAEAGLADKLPERNSFGPLLFQRARLHMAEGDTERSLADLLECGERLESAGTFNPAVLAWRSEAALACDALGDTREARRLADVEIARARRWGAPHALGRALRAAGLVAQGRKGEGLLRDAVRVLERSPARLDLARALADLGALARRSNRLRDAREHLRRAQALCETCGATELARTVREELMLSGARPRRPTEVGIDALTPMERKVAMLAVAKQTNREIAANLFVAQRTVELHLSQVYRKLSIPGRSGLAEYFGHLTEARADGRRPRAENLPDGGSGVRHQSALRADCVS</sequence>
<dbReference type="EMBL" id="RCIY01000120">
    <property type="protein sequence ID" value="TGG74641.1"/>
    <property type="molecule type" value="Genomic_DNA"/>
</dbReference>
<evidence type="ECO:0000256" key="3">
    <source>
        <dbReference type="SAM" id="MobiDB-lite"/>
    </source>
</evidence>
<dbReference type="Pfam" id="PF13191">
    <property type="entry name" value="AAA_16"/>
    <property type="match status" value="1"/>
</dbReference>
<dbReference type="SUPFAM" id="SSF46894">
    <property type="entry name" value="C-terminal effector domain of the bipartite response regulators"/>
    <property type="match status" value="1"/>
</dbReference>
<reference evidence="5 6" key="1">
    <citation type="submission" date="2018-10" db="EMBL/GenBank/DDBJ databases">
        <title>Isolation of pseudouridimycin from Streptomyces albus DSM 40763.</title>
        <authorList>
            <person name="Rosenqvist P."/>
            <person name="Metsae-Ketelae M."/>
            <person name="Virta P."/>
        </authorList>
    </citation>
    <scope>NUCLEOTIDE SEQUENCE [LARGE SCALE GENOMIC DNA]</scope>
    <source>
        <strain evidence="5 6">DSM 40763</strain>
    </source>
</reference>
<dbReference type="GO" id="GO:0004016">
    <property type="term" value="F:adenylate cyclase activity"/>
    <property type="evidence" value="ECO:0007669"/>
    <property type="project" value="TreeGrafter"/>
</dbReference>
<accession>A0A8H1L3J3</accession>
<evidence type="ECO:0000313" key="5">
    <source>
        <dbReference type="EMBL" id="TGG74641.1"/>
    </source>
</evidence>
<organism evidence="5 6">
    <name type="scientific">Streptomyces albus</name>
    <dbReference type="NCBI Taxonomy" id="1888"/>
    <lineage>
        <taxon>Bacteria</taxon>
        <taxon>Bacillati</taxon>
        <taxon>Actinomycetota</taxon>
        <taxon>Actinomycetes</taxon>
        <taxon>Kitasatosporales</taxon>
        <taxon>Streptomycetaceae</taxon>
        <taxon>Streptomyces</taxon>
    </lineage>
</organism>
<dbReference type="PROSITE" id="PS50043">
    <property type="entry name" value="HTH_LUXR_2"/>
    <property type="match status" value="1"/>
</dbReference>
<dbReference type="RefSeq" id="WP_078565611.1">
    <property type="nucleotide sequence ID" value="NZ_LIPO01000143.1"/>
</dbReference>
<keyword evidence="2" id="KW-0067">ATP-binding</keyword>
<protein>
    <submittedName>
        <fullName evidence="5">LuxR family transcriptional regulator</fullName>
    </submittedName>
</protein>
<dbReference type="PRINTS" id="PR00038">
    <property type="entry name" value="HTHLUXR"/>
</dbReference>
<dbReference type="SUPFAM" id="SSF48452">
    <property type="entry name" value="TPR-like"/>
    <property type="match status" value="1"/>
</dbReference>
<evidence type="ECO:0000256" key="1">
    <source>
        <dbReference type="ARBA" id="ARBA00022741"/>
    </source>
</evidence>
<dbReference type="InterPro" id="IPR019734">
    <property type="entry name" value="TPR_rpt"/>
</dbReference>
<dbReference type="Pfam" id="PF00196">
    <property type="entry name" value="GerE"/>
    <property type="match status" value="1"/>
</dbReference>
<dbReference type="AlphaFoldDB" id="A0A8H1L3J3"/>
<dbReference type="Gene3D" id="3.40.50.300">
    <property type="entry name" value="P-loop containing nucleotide triphosphate hydrolases"/>
    <property type="match status" value="1"/>
</dbReference>
<dbReference type="Proteomes" id="UP000298111">
    <property type="component" value="Unassembled WGS sequence"/>
</dbReference>
<dbReference type="PANTHER" id="PTHR16305">
    <property type="entry name" value="TESTICULAR SOLUBLE ADENYLYL CYCLASE"/>
    <property type="match status" value="1"/>
</dbReference>
<dbReference type="Gene3D" id="1.10.10.10">
    <property type="entry name" value="Winged helix-like DNA-binding domain superfamily/Winged helix DNA-binding domain"/>
    <property type="match status" value="1"/>
</dbReference>
<dbReference type="GO" id="GO:0003677">
    <property type="term" value="F:DNA binding"/>
    <property type="evidence" value="ECO:0007669"/>
    <property type="project" value="InterPro"/>
</dbReference>
<dbReference type="SMART" id="SM00421">
    <property type="entry name" value="HTH_LUXR"/>
    <property type="match status" value="1"/>
</dbReference>
<dbReference type="InterPro" id="IPR011990">
    <property type="entry name" value="TPR-like_helical_dom_sf"/>
</dbReference>
<dbReference type="InterPro" id="IPR027417">
    <property type="entry name" value="P-loop_NTPase"/>
</dbReference>
<proteinExistence type="predicted"/>
<dbReference type="SUPFAM" id="SSF52540">
    <property type="entry name" value="P-loop containing nucleoside triphosphate hydrolases"/>
    <property type="match status" value="1"/>
</dbReference>
<dbReference type="GO" id="GO:0006355">
    <property type="term" value="P:regulation of DNA-templated transcription"/>
    <property type="evidence" value="ECO:0007669"/>
    <property type="project" value="InterPro"/>
</dbReference>
<dbReference type="InterPro" id="IPR041664">
    <property type="entry name" value="AAA_16"/>
</dbReference>
<dbReference type="InterPro" id="IPR000792">
    <property type="entry name" value="Tscrpt_reg_LuxR_C"/>
</dbReference>
<name>A0A8H1L3J3_9ACTN</name>
<evidence type="ECO:0000313" key="6">
    <source>
        <dbReference type="Proteomes" id="UP000298111"/>
    </source>
</evidence>
<dbReference type="GO" id="GO:0005737">
    <property type="term" value="C:cytoplasm"/>
    <property type="evidence" value="ECO:0007669"/>
    <property type="project" value="TreeGrafter"/>
</dbReference>
<dbReference type="CDD" id="cd06170">
    <property type="entry name" value="LuxR_C_like"/>
    <property type="match status" value="1"/>
</dbReference>
<dbReference type="PANTHER" id="PTHR16305:SF35">
    <property type="entry name" value="TRANSCRIPTIONAL ACTIVATOR DOMAIN"/>
    <property type="match status" value="1"/>
</dbReference>
<keyword evidence="1" id="KW-0547">Nucleotide-binding</keyword>
<dbReference type="SMART" id="SM00028">
    <property type="entry name" value="TPR"/>
    <property type="match status" value="3"/>
</dbReference>
<gene>
    <name evidence="5" type="ORF">D8771_34100</name>
</gene>
<feature type="region of interest" description="Disordered" evidence="3">
    <location>
        <begin position="918"/>
        <end position="945"/>
    </location>
</feature>
<dbReference type="InterPro" id="IPR036388">
    <property type="entry name" value="WH-like_DNA-bd_sf"/>
</dbReference>